<protein>
    <submittedName>
        <fullName evidence="7">Precorrin-6Y C(5,15)-methyltransferase [decarboxylating]</fullName>
        <ecNumber evidence="7">2.1.1.132</ecNumber>
    </submittedName>
</protein>
<dbReference type="Pfam" id="PF00590">
    <property type="entry name" value="TP_methylase"/>
    <property type="match status" value="1"/>
</dbReference>
<evidence type="ECO:0000256" key="2">
    <source>
        <dbReference type="ARBA" id="ARBA00022573"/>
    </source>
</evidence>
<dbReference type="Gene3D" id="3.40.50.150">
    <property type="entry name" value="Vaccinia Virus protein VP39"/>
    <property type="match status" value="1"/>
</dbReference>
<dbReference type="SUPFAM" id="SSF53790">
    <property type="entry name" value="Tetrapyrrole methylase"/>
    <property type="match status" value="1"/>
</dbReference>
<dbReference type="InterPro" id="IPR035996">
    <property type="entry name" value="4pyrrol_Methylase_sf"/>
</dbReference>
<dbReference type="NCBIfam" id="TIGR02469">
    <property type="entry name" value="CbiT"/>
    <property type="match status" value="1"/>
</dbReference>
<evidence type="ECO:0000256" key="4">
    <source>
        <dbReference type="ARBA" id="ARBA00022679"/>
    </source>
</evidence>
<dbReference type="GO" id="GO:0009236">
    <property type="term" value="P:cobalamin biosynthetic process"/>
    <property type="evidence" value="ECO:0007669"/>
    <property type="project" value="UniProtKB-UniPathway"/>
</dbReference>
<dbReference type="InterPro" id="IPR006365">
    <property type="entry name" value="Cbl_synth_CobL"/>
</dbReference>
<feature type="domain" description="Tetrapyrrole methylase" evidence="6">
    <location>
        <begin position="23"/>
        <end position="211"/>
    </location>
</feature>
<dbReference type="KEGG" id="knv:Pan216_05790"/>
<keyword evidence="5" id="KW-0949">S-adenosyl-L-methionine</keyword>
<evidence type="ECO:0000256" key="5">
    <source>
        <dbReference type="ARBA" id="ARBA00022691"/>
    </source>
</evidence>
<evidence type="ECO:0000313" key="7">
    <source>
        <dbReference type="EMBL" id="QDU59747.1"/>
    </source>
</evidence>
<dbReference type="CDD" id="cd02440">
    <property type="entry name" value="AdoMet_MTases"/>
    <property type="match status" value="1"/>
</dbReference>
<dbReference type="InterPro" id="IPR050714">
    <property type="entry name" value="Cobalamin_biosynth_MTase"/>
</dbReference>
<dbReference type="InterPro" id="IPR029063">
    <property type="entry name" value="SAM-dependent_MTases_sf"/>
</dbReference>
<dbReference type="InterPro" id="IPR014008">
    <property type="entry name" value="Cbl_synth_MTase_CbiT"/>
</dbReference>
<gene>
    <name evidence="7" type="primary">cobL</name>
    <name evidence="7" type="ORF">Pan216_05790</name>
</gene>
<comment type="pathway">
    <text evidence="1">Cofactor biosynthesis; adenosylcobalamin biosynthesis.</text>
</comment>
<sequence>MGPRLWKGPSERVANQGERCVNTVYVVGIGDDGMESLPDSARRRLEEAELLVGTERTLAMIPSFEGECLPVETDLGDMVRRIEKARVDRKIVVLASGDPMFYGVARYLVDRLGKESFEVLPHVSSMQLAFARVKESWDEAYLTNVASQPLETIVDRIRIAEKVGIFTNESVPPSAVARCLLDEGISYFRVSVCENLGAANEVVTYGTLAEISEMEFGPLNVMILIREPDVPETAREDAELMIFGNPDENFRQTRPHRGLLTSAEVRTLALAKLNLKRKSVVWDVGAGSGSVSIETAQLATEGKVYAIEPEVEDGLLIRENAERFGVDNIQIVAQRAPEAFRDLPDADAIFIGGVGRETVGIIEAAFDRLKPGGHLVANVASLENVSAATSTLKALVPHVGILMVNLARGTHQLESIRFEAVNPSFLIFVTKSGA</sequence>
<dbReference type="Pfam" id="PF01135">
    <property type="entry name" value="PCMT"/>
    <property type="match status" value="1"/>
</dbReference>
<dbReference type="Gene3D" id="3.40.1010.10">
    <property type="entry name" value="Cobalt-precorrin-4 Transmethylase, Domain 1"/>
    <property type="match status" value="1"/>
</dbReference>
<dbReference type="PANTHER" id="PTHR43182">
    <property type="entry name" value="COBALT-PRECORRIN-6B C(15)-METHYLTRANSFERASE (DECARBOXYLATING)"/>
    <property type="match status" value="1"/>
</dbReference>
<keyword evidence="3 7" id="KW-0489">Methyltransferase</keyword>
<keyword evidence="2" id="KW-0169">Cobalamin biosynthesis</keyword>
<dbReference type="InterPro" id="IPR012818">
    <property type="entry name" value="CbiE"/>
</dbReference>
<dbReference type="CDD" id="cd11644">
    <property type="entry name" value="Precorrin-6Y-MT"/>
    <property type="match status" value="1"/>
</dbReference>
<dbReference type="EC" id="2.1.1.132" evidence="7"/>
<dbReference type="Gene3D" id="3.30.950.10">
    <property type="entry name" value="Methyltransferase, Cobalt-precorrin-4 Transmethylase, Domain 2"/>
    <property type="match status" value="1"/>
</dbReference>
<keyword evidence="8" id="KW-1185">Reference proteome</keyword>
<dbReference type="Proteomes" id="UP000317093">
    <property type="component" value="Chromosome"/>
</dbReference>
<dbReference type="GO" id="GO:0032259">
    <property type="term" value="P:methylation"/>
    <property type="evidence" value="ECO:0007669"/>
    <property type="project" value="UniProtKB-KW"/>
</dbReference>
<proteinExistence type="predicted"/>
<dbReference type="InterPro" id="IPR014776">
    <property type="entry name" value="4pyrrole_Mease_sub2"/>
</dbReference>
<accession>A0A518AYE6</accession>
<dbReference type="PANTHER" id="PTHR43182:SF1">
    <property type="entry name" value="COBALT-PRECORRIN-7 C(5)-METHYLTRANSFERASE"/>
    <property type="match status" value="1"/>
</dbReference>
<dbReference type="GO" id="GO:0046025">
    <property type="term" value="F:precorrin-6Y C5,15-methyltransferase (decarboxylating) activity"/>
    <property type="evidence" value="ECO:0007669"/>
    <property type="project" value="UniProtKB-EC"/>
</dbReference>
<dbReference type="PIRSF" id="PIRSF036428">
    <property type="entry name" value="CobL"/>
    <property type="match status" value="1"/>
</dbReference>
<dbReference type="InterPro" id="IPR014777">
    <property type="entry name" value="4pyrrole_Mease_sub1"/>
</dbReference>
<dbReference type="EMBL" id="CP036279">
    <property type="protein sequence ID" value="QDU59747.1"/>
    <property type="molecule type" value="Genomic_DNA"/>
</dbReference>
<dbReference type="SUPFAM" id="SSF53335">
    <property type="entry name" value="S-adenosyl-L-methionine-dependent methyltransferases"/>
    <property type="match status" value="1"/>
</dbReference>
<dbReference type="OrthoDB" id="9780707at2"/>
<evidence type="ECO:0000259" key="6">
    <source>
        <dbReference type="Pfam" id="PF00590"/>
    </source>
</evidence>
<organism evidence="7 8">
    <name type="scientific">Kolteria novifilia</name>
    <dbReference type="NCBI Taxonomy" id="2527975"/>
    <lineage>
        <taxon>Bacteria</taxon>
        <taxon>Pseudomonadati</taxon>
        <taxon>Planctomycetota</taxon>
        <taxon>Planctomycetia</taxon>
        <taxon>Kolteriales</taxon>
        <taxon>Kolteriaceae</taxon>
        <taxon>Kolteria</taxon>
    </lineage>
</organism>
<dbReference type="GO" id="GO:0008276">
    <property type="term" value="F:protein methyltransferase activity"/>
    <property type="evidence" value="ECO:0007669"/>
    <property type="project" value="InterPro"/>
</dbReference>
<evidence type="ECO:0000256" key="3">
    <source>
        <dbReference type="ARBA" id="ARBA00022603"/>
    </source>
</evidence>
<dbReference type="AlphaFoldDB" id="A0A518AYE6"/>
<evidence type="ECO:0000256" key="1">
    <source>
        <dbReference type="ARBA" id="ARBA00004953"/>
    </source>
</evidence>
<name>A0A518AYE6_9BACT</name>
<keyword evidence="4 7" id="KW-0808">Transferase</keyword>
<dbReference type="NCBIfam" id="TIGR02467">
    <property type="entry name" value="CbiE"/>
    <property type="match status" value="1"/>
</dbReference>
<dbReference type="UniPathway" id="UPA00148"/>
<dbReference type="InterPro" id="IPR000878">
    <property type="entry name" value="4pyrrol_Mease"/>
</dbReference>
<evidence type="ECO:0000313" key="8">
    <source>
        <dbReference type="Proteomes" id="UP000317093"/>
    </source>
</evidence>
<reference evidence="7 8" key="1">
    <citation type="submission" date="2019-02" db="EMBL/GenBank/DDBJ databases">
        <title>Deep-cultivation of Planctomycetes and their phenomic and genomic characterization uncovers novel biology.</title>
        <authorList>
            <person name="Wiegand S."/>
            <person name="Jogler M."/>
            <person name="Boedeker C."/>
            <person name="Pinto D."/>
            <person name="Vollmers J."/>
            <person name="Rivas-Marin E."/>
            <person name="Kohn T."/>
            <person name="Peeters S.H."/>
            <person name="Heuer A."/>
            <person name="Rast P."/>
            <person name="Oberbeckmann S."/>
            <person name="Bunk B."/>
            <person name="Jeske O."/>
            <person name="Meyerdierks A."/>
            <person name="Storesund J.E."/>
            <person name="Kallscheuer N."/>
            <person name="Luecker S."/>
            <person name="Lage O.M."/>
            <person name="Pohl T."/>
            <person name="Merkel B.J."/>
            <person name="Hornburger P."/>
            <person name="Mueller R.-W."/>
            <person name="Bruemmer F."/>
            <person name="Labrenz M."/>
            <person name="Spormann A.M."/>
            <person name="Op den Camp H."/>
            <person name="Overmann J."/>
            <person name="Amann R."/>
            <person name="Jetten M.S.M."/>
            <person name="Mascher T."/>
            <person name="Medema M.H."/>
            <person name="Devos D.P."/>
            <person name="Kaster A.-K."/>
            <person name="Ovreas L."/>
            <person name="Rohde M."/>
            <person name="Galperin M.Y."/>
            <person name="Jogler C."/>
        </authorList>
    </citation>
    <scope>NUCLEOTIDE SEQUENCE [LARGE SCALE GENOMIC DNA]</scope>
    <source>
        <strain evidence="7 8">Pan216</strain>
    </source>
</reference>